<proteinExistence type="predicted"/>
<evidence type="ECO:0000256" key="1">
    <source>
        <dbReference type="SAM" id="Phobius"/>
    </source>
</evidence>
<dbReference type="Proteomes" id="UP001148838">
    <property type="component" value="Unassembled WGS sequence"/>
</dbReference>
<keyword evidence="1" id="KW-0472">Membrane</keyword>
<sequence>MAGLCEGGNEPSGSLKAIYRINDAIDKLNKDIDSIVTWTKKFHLNINPGKTQAIILGHKRQTDAVKHLDISPVKLFRCYLTPSSEPSVSRRYLNFAACCFLFCLPYDVVYYVWVLTVFVCYVFDCVHFFIVLLLAHGLYHGQCRLLFLGKNQYFRVCKHLTIYAVLHKVVVIVIVIVIVIIIIIIIITTTTIIIIVDLVFDYPQPFFRNLLIVEYSVGIIRD</sequence>
<name>A0ABQ8S0Y8_PERAM</name>
<feature type="transmembrane region" description="Helical" evidence="1">
    <location>
        <begin position="126"/>
        <end position="148"/>
    </location>
</feature>
<organism evidence="2 3">
    <name type="scientific">Periplaneta americana</name>
    <name type="common">American cockroach</name>
    <name type="synonym">Blatta americana</name>
    <dbReference type="NCBI Taxonomy" id="6978"/>
    <lineage>
        <taxon>Eukaryota</taxon>
        <taxon>Metazoa</taxon>
        <taxon>Ecdysozoa</taxon>
        <taxon>Arthropoda</taxon>
        <taxon>Hexapoda</taxon>
        <taxon>Insecta</taxon>
        <taxon>Pterygota</taxon>
        <taxon>Neoptera</taxon>
        <taxon>Polyneoptera</taxon>
        <taxon>Dictyoptera</taxon>
        <taxon>Blattodea</taxon>
        <taxon>Blattoidea</taxon>
        <taxon>Blattidae</taxon>
        <taxon>Blattinae</taxon>
        <taxon>Periplaneta</taxon>
    </lineage>
</organism>
<gene>
    <name evidence="2" type="ORF">ANN_25183</name>
</gene>
<feature type="transmembrane region" description="Helical" evidence="1">
    <location>
        <begin position="169"/>
        <end position="196"/>
    </location>
</feature>
<dbReference type="EMBL" id="JAJSOF020000038">
    <property type="protein sequence ID" value="KAJ4427535.1"/>
    <property type="molecule type" value="Genomic_DNA"/>
</dbReference>
<protein>
    <submittedName>
        <fullName evidence="2">Uncharacterized protein</fullName>
    </submittedName>
</protein>
<keyword evidence="3" id="KW-1185">Reference proteome</keyword>
<keyword evidence="1" id="KW-1133">Transmembrane helix</keyword>
<evidence type="ECO:0000313" key="3">
    <source>
        <dbReference type="Proteomes" id="UP001148838"/>
    </source>
</evidence>
<comment type="caution">
    <text evidence="2">The sequence shown here is derived from an EMBL/GenBank/DDBJ whole genome shotgun (WGS) entry which is preliminary data.</text>
</comment>
<reference evidence="2 3" key="1">
    <citation type="journal article" date="2022" name="Allergy">
        <title>Genome assembly and annotation of Periplaneta americana reveal a comprehensive cockroach allergen profile.</title>
        <authorList>
            <person name="Wang L."/>
            <person name="Xiong Q."/>
            <person name="Saelim N."/>
            <person name="Wang L."/>
            <person name="Nong W."/>
            <person name="Wan A.T."/>
            <person name="Shi M."/>
            <person name="Liu X."/>
            <person name="Cao Q."/>
            <person name="Hui J.H.L."/>
            <person name="Sookrung N."/>
            <person name="Leung T.F."/>
            <person name="Tungtrongchitr A."/>
            <person name="Tsui S.K.W."/>
        </authorList>
    </citation>
    <scope>NUCLEOTIDE SEQUENCE [LARGE SCALE GENOMIC DNA]</scope>
    <source>
        <strain evidence="2">PWHHKU_190912</strain>
    </source>
</reference>
<evidence type="ECO:0000313" key="2">
    <source>
        <dbReference type="EMBL" id="KAJ4427535.1"/>
    </source>
</evidence>
<feature type="transmembrane region" description="Helical" evidence="1">
    <location>
        <begin position="92"/>
        <end position="114"/>
    </location>
</feature>
<keyword evidence="1" id="KW-0812">Transmembrane</keyword>
<accession>A0ABQ8S0Y8</accession>